<evidence type="ECO:0000259" key="5">
    <source>
        <dbReference type="Pfam" id="PF24827"/>
    </source>
</evidence>
<keyword evidence="4" id="KW-0862">Zinc</keyword>
<comment type="caution">
    <text evidence="6">The sequence shown here is derived from an EMBL/GenBank/DDBJ whole genome shotgun (WGS) entry which is preliminary data.</text>
</comment>
<evidence type="ECO:0000256" key="1">
    <source>
        <dbReference type="ARBA" id="ARBA00001947"/>
    </source>
</evidence>
<keyword evidence="3" id="KW-0378">Hydrolase</keyword>
<sequence>MSPPSPRLDRLDALPLALARTDVRDVRSLFPEPALISLKGRRPDPLFVSILLHGNETVGFEVLKRLHAWMGRHLLPRSLLIFVGNVAAAEAGLRMSPGKPDYNRLWQGGTGPEFELAQSVLAEVRAAKPFAAIDLHNNTGANPLYSLIHNERAADRQLASLFTRTAMLTLTPPGMLSLAVSSLCPSVTAECGHAGVEANETRAFEFVLDVLHLDHWRGAPDRPLDVFETIGRMELDPAATISFAHGEAADIELPAALEKWNFFERPEGSTFARLPNGRSPLKVVTETGANVTDAVFRREGDRLVLTRDLSPAMLTTNEQAIRDDCLGYIMEKRSG</sequence>
<evidence type="ECO:0000256" key="3">
    <source>
        <dbReference type="ARBA" id="ARBA00022801"/>
    </source>
</evidence>
<feature type="domain" description="Succinylglutamate desuccinylase/Aspartoacylase catalytic" evidence="5">
    <location>
        <begin position="52"/>
        <end position="155"/>
    </location>
</feature>
<evidence type="ECO:0000313" key="6">
    <source>
        <dbReference type="EMBL" id="MEE2565610.1"/>
    </source>
</evidence>
<evidence type="ECO:0000313" key="7">
    <source>
        <dbReference type="Proteomes" id="UP001310692"/>
    </source>
</evidence>
<gene>
    <name evidence="6" type="ORF">V0U35_02870</name>
</gene>
<dbReference type="Gene3D" id="3.40.630.10">
    <property type="entry name" value="Zn peptidases"/>
    <property type="match status" value="1"/>
</dbReference>
<reference evidence="6 7" key="1">
    <citation type="submission" date="2024-01" db="EMBL/GenBank/DDBJ databases">
        <title>Hyphobacterium bacterium isolated from marine sediment.</title>
        <authorList>
            <person name="Zhao S."/>
        </authorList>
    </citation>
    <scope>NUCLEOTIDE SEQUENCE [LARGE SCALE GENOMIC DNA]</scope>
    <source>
        <strain evidence="6 7">Y60-23</strain>
    </source>
</reference>
<dbReference type="Pfam" id="PF24827">
    <property type="entry name" value="AstE_AspA_cat"/>
    <property type="match status" value="1"/>
</dbReference>
<evidence type="ECO:0000256" key="2">
    <source>
        <dbReference type="ARBA" id="ARBA00022723"/>
    </source>
</evidence>
<dbReference type="SUPFAM" id="SSF53187">
    <property type="entry name" value="Zn-dependent exopeptidases"/>
    <property type="match status" value="1"/>
</dbReference>
<protein>
    <submittedName>
        <fullName evidence="6">M14 family metallopeptidase</fullName>
    </submittedName>
</protein>
<keyword evidence="2" id="KW-0479">Metal-binding</keyword>
<name>A0ABU7LVQ2_9PROT</name>
<dbReference type="RefSeq" id="WP_330195145.1">
    <property type="nucleotide sequence ID" value="NZ_JAZDRO010000001.1"/>
</dbReference>
<accession>A0ABU7LVQ2</accession>
<proteinExistence type="predicted"/>
<dbReference type="Proteomes" id="UP001310692">
    <property type="component" value="Unassembled WGS sequence"/>
</dbReference>
<comment type="cofactor">
    <cofactor evidence="1">
        <name>Zn(2+)</name>
        <dbReference type="ChEBI" id="CHEBI:29105"/>
    </cofactor>
</comment>
<dbReference type="InterPro" id="IPR055438">
    <property type="entry name" value="AstE_AspA_cat"/>
</dbReference>
<organism evidence="6 7">
    <name type="scientific">Hyphobacterium marinum</name>
    <dbReference type="NCBI Taxonomy" id="3116574"/>
    <lineage>
        <taxon>Bacteria</taxon>
        <taxon>Pseudomonadati</taxon>
        <taxon>Pseudomonadota</taxon>
        <taxon>Alphaproteobacteria</taxon>
        <taxon>Maricaulales</taxon>
        <taxon>Maricaulaceae</taxon>
        <taxon>Hyphobacterium</taxon>
    </lineage>
</organism>
<keyword evidence="7" id="KW-1185">Reference proteome</keyword>
<dbReference type="CDD" id="cd06256">
    <property type="entry name" value="M14_ASTE_ASPA-like"/>
    <property type="match status" value="1"/>
</dbReference>
<evidence type="ECO:0000256" key="4">
    <source>
        <dbReference type="ARBA" id="ARBA00022833"/>
    </source>
</evidence>
<dbReference type="EMBL" id="JAZDRO010000001">
    <property type="protein sequence ID" value="MEE2565610.1"/>
    <property type="molecule type" value="Genomic_DNA"/>
</dbReference>